<gene>
    <name evidence="1" type="ORF">RDB_LOCUS116127</name>
</gene>
<dbReference type="Proteomes" id="UP000663827">
    <property type="component" value="Unassembled WGS sequence"/>
</dbReference>
<sequence>MKNLPAELVHLIIRHDRSTSLPLGLANKQYYYIVMPVLYERVTLKGGRAINAFYNTLVMGNPMLREYPRSLHLERVSLTPFDDAGSQRQAVKQLLMHVPNITDLNLALDRSTIQYLLEDPQYPFRLLKLEIFPRKNASFVEFLKTQPDIQQLTLNFDPYLEHYYPTDWSEVTSPLAPDILPKLKSVQSDMAGLGFLVPSRPITSISISDFQEYTGFHKILAKSSAPLEYLKERIHLKSFSWGTTIASQCLPSLKFCHTSLIEYSLRIFPKSYVSNSVLFFLEDDRSNSLAKIRGALSAFPGLKKFTLSFRSDQFNDLTPQFCESVPELSRFQVWKECCPKLEEVIIFGIRLIGA</sequence>
<evidence type="ECO:0000313" key="2">
    <source>
        <dbReference type="Proteomes" id="UP000663827"/>
    </source>
</evidence>
<comment type="caution">
    <text evidence="1">The sequence shown here is derived from an EMBL/GenBank/DDBJ whole genome shotgun (WGS) entry which is preliminary data.</text>
</comment>
<proteinExistence type="predicted"/>
<protein>
    <submittedName>
        <fullName evidence="1">Uncharacterized protein</fullName>
    </submittedName>
</protein>
<accession>A0A8H3E8S1</accession>
<dbReference type="AlphaFoldDB" id="A0A8H3E8S1"/>
<evidence type="ECO:0000313" key="1">
    <source>
        <dbReference type="EMBL" id="CAE7180353.1"/>
    </source>
</evidence>
<name>A0A8H3E8S1_9AGAM</name>
<reference evidence="1" key="1">
    <citation type="submission" date="2021-01" db="EMBL/GenBank/DDBJ databases">
        <authorList>
            <person name="Kaushik A."/>
        </authorList>
    </citation>
    <scope>NUCLEOTIDE SEQUENCE</scope>
    <source>
        <strain evidence="1">AG5</strain>
    </source>
</reference>
<organism evidence="1 2">
    <name type="scientific">Rhizoctonia solani</name>
    <dbReference type="NCBI Taxonomy" id="456999"/>
    <lineage>
        <taxon>Eukaryota</taxon>
        <taxon>Fungi</taxon>
        <taxon>Dikarya</taxon>
        <taxon>Basidiomycota</taxon>
        <taxon>Agaricomycotina</taxon>
        <taxon>Agaricomycetes</taxon>
        <taxon>Cantharellales</taxon>
        <taxon>Ceratobasidiaceae</taxon>
        <taxon>Rhizoctonia</taxon>
    </lineage>
</organism>
<dbReference type="EMBL" id="CAJNJQ010002593">
    <property type="protein sequence ID" value="CAE7180353.1"/>
    <property type="molecule type" value="Genomic_DNA"/>
</dbReference>